<evidence type="ECO:0000256" key="1">
    <source>
        <dbReference type="ARBA" id="ARBA00004604"/>
    </source>
</evidence>
<comment type="domain">
    <text evidence="10">The Q motif is unique to and characteristic of the DEAD box family of RNA helicases and controls ATP binding and hydrolysis.</text>
</comment>
<feature type="domain" description="DEAD-box RNA helicase Q" evidence="14">
    <location>
        <begin position="239"/>
        <end position="267"/>
    </location>
</feature>
<evidence type="ECO:0000256" key="2">
    <source>
        <dbReference type="ARBA" id="ARBA00022552"/>
    </source>
</evidence>
<evidence type="ECO:0000259" key="12">
    <source>
        <dbReference type="PROSITE" id="PS51192"/>
    </source>
</evidence>
<gene>
    <name evidence="15" type="ORF">CDD82_7984</name>
</gene>
<comment type="similarity">
    <text evidence="9">Belongs to the DEAD box helicase family.</text>
</comment>
<evidence type="ECO:0000256" key="4">
    <source>
        <dbReference type="ARBA" id="ARBA00022801"/>
    </source>
</evidence>
<dbReference type="PROSITE" id="PS51192">
    <property type="entry name" value="HELICASE_ATP_BIND_1"/>
    <property type="match status" value="1"/>
</dbReference>
<evidence type="ECO:0000256" key="10">
    <source>
        <dbReference type="RuleBase" id="RU365068"/>
    </source>
</evidence>
<dbReference type="PROSITE" id="PS00039">
    <property type="entry name" value="DEAD_ATP_HELICASE"/>
    <property type="match status" value="1"/>
</dbReference>
<comment type="catalytic activity">
    <reaction evidence="10">
        <text>ATP + H2O = ADP + phosphate + H(+)</text>
        <dbReference type="Rhea" id="RHEA:13065"/>
        <dbReference type="ChEBI" id="CHEBI:15377"/>
        <dbReference type="ChEBI" id="CHEBI:15378"/>
        <dbReference type="ChEBI" id="CHEBI:30616"/>
        <dbReference type="ChEBI" id="CHEBI:43474"/>
        <dbReference type="ChEBI" id="CHEBI:456216"/>
        <dbReference type="EC" id="3.6.4.13"/>
    </reaction>
</comment>
<evidence type="ECO:0000313" key="16">
    <source>
        <dbReference type="Proteomes" id="UP000224854"/>
    </source>
</evidence>
<dbReference type="SMART" id="SM00487">
    <property type="entry name" value="DEXDc"/>
    <property type="match status" value="1"/>
</dbReference>
<keyword evidence="3 9" id="KW-0547">Nucleotide-binding</keyword>
<dbReference type="CDD" id="cd18787">
    <property type="entry name" value="SF2_C_DEAD"/>
    <property type="match status" value="1"/>
</dbReference>
<evidence type="ECO:0000256" key="6">
    <source>
        <dbReference type="ARBA" id="ARBA00022840"/>
    </source>
</evidence>
<dbReference type="Proteomes" id="UP000224854">
    <property type="component" value="Unassembled WGS sequence"/>
</dbReference>
<name>A0A2C5XT69_9HYPO</name>
<dbReference type="EC" id="3.6.4.13" evidence="10"/>
<dbReference type="Pfam" id="PF00271">
    <property type="entry name" value="Helicase_C"/>
    <property type="match status" value="1"/>
</dbReference>
<dbReference type="Pfam" id="PF00270">
    <property type="entry name" value="DEAD"/>
    <property type="match status" value="2"/>
</dbReference>
<dbReference type="GO" id="GO:0005524">
    <property type="term" value="F:ATP binding"/>
    <property type="evidence" value="ECO:0007669"/>
    <property type="project" value="UniProtKB-UniRule"/>
</dbReference>
<organism evidence="15 16">
    <name type="scientific">Ophiocordyceps australis</name>
    <dbReference type="NCBI Taxonomy" id="1399860"/>
    <lineage>
        <taxon>Eukaryota</taxon>
        <taxon>Fungi</taxon>
        <taxon>Dikarya</taxon>
        <taxon>Ascomycota</taxon>
        <taxon>Pezizomycotina</taxon>
        <taxon>Sordariomycetes</taxon>
        <taxon>Hypocreomycetidae</taxon>
        <taxon>Hypocreales</taxon>
        <taxon>Ophiocordycipitaceae</taxon>
        <taxon>Ophiocordyceps</taxon>
    </lineage>
</organism>
<dbReference type="GO" id="GO:0003723">
    <property type="term" value="F:RNA binding"/>
    <property type="evidence" value="ECO:0007669"/>
    <property type="project" value="UniProtKB-UniRule"/>
</dbReference>
<dbReference type="SUPFAM" id="SSF52540">
    <property type="entry name" value="P-loop containing nucleoside triphosphate hydrolases"/>
    <property type="match status" value="1"/>
</dbReference>
<dbReference type="InterPro" id="IPR014014">
    <property type="entry name" value="RNA_helicase_DEAD_Q_motif"/>
</dbReference>
<keyword evidence="6 9" id="KW-0067">ATP-binding</keyword>
<proteinExistence type="inferred from homology"/>
<keyword evidence="2" id="KW-0698">rRNA processing</keyword>
<dbReference type="AlphaFoldDB" id="A0A2C5XT69"/>
<reference evidence="15 16" key="1">
    <citation type="submission" date="2017-06" db="EMBL/GenBank/DDBJ databases">
        <title>Ant-infecting Ophiocordyceps genomes reveal a high diversity of potential behavioral manipulation genes and a possible major role for enterotoxins.</title>
        <authorList>
            <person name="De Bekker C."/>
            <person name="Evans H.C."/>
            <person name="Brachmann A."/>
            <person name="Hughes D.P."/>
        </authorList>
    </citation>
    <scope>NUCLEOTIDE SEQUENCE [LARGE SCALE GENOMIC DNA]</scope>
    <source>
        <strain evidence="15 16">1348a</strain>
    </source>
</reference>
<feature type="compositionally biased region" description="Basic and acidic residues" evidence="11">
    <location>
        <begin position="105"/>
        <end position="155"/>
    </location>
</feature>
<sequence>MYARYIPPPKAAAAAVTTKPLAATGSFSYARYVPPPKSASSAPEDSRTGAKRRREPDDQAGVAPDSSVALDSSIAPDSSVGPDSSVAPDSRAKKKKKNRRKRKQSTRDSSDELSDSESRDCRAKEHQKEQTGVDATRDKREHKKEHQKEHQKEQTGVDATRHKREHKSLLQRKEKSLELASMMAQDTRRESESEGQVHGLEPLPQPASVPADGDEAKASYETLPGWLANPMRVEEGRRTAFGDLGMPDSVCKALENKGFSEAFAVQEAAIRLLLATSKRRAGDVLISASTGSGKTLGYALPLMADVSQGLVTRLRALVVLPTRELVKQAHEVLEFCADAWQGGGRKRARVGTAVGSQAMAGEQDRLVEGEGRYGGQGPVGDPDDGPVGDLVDYASKVDVLVCTPGRLVEHLEQTAGFSLGHVRWLVVDEADKLLGQSYQGWLGAVRARLGAVRKVIVSATLPRELGLVSQLALWRPTLVDVGAQHSLPASLAEVAMRVADSSLKPLYLLHLLRGQHMGDALPQALIFTKSNEAALRLARLLVLVDAALAPCVATMTSTTPSHERRRTLRAFASPSAALRLLVASDLVARGIDIAQLAHVVNYDVAPTVAAYVHRVGRTARAGHPGCAWSLVADAESGWFWRCIGKSSHLARAAPVRRLALPDLPPDAIAAYHQALARLAAEAHDKQRP</sequence>
<protein>
    <recommendedName>
        <fullName evidence="10">ATP-dependent RNA helicase</fullName>
        <ecNumber evidence="10">3.6.4.13</ecNumber>
    </recommendedName>
</protein>
<dbReference type="InterPro" id="IPR011545">
    <property type="entry name" value="DEAD/DEAH_box_helicase_dom"/>
</dbReference>
<evidence type="ECO:0000256" key="3">
    <source>
        <dbReference type="ARBA" id="ARBA00022741"/>
    </source>
</evidence>
<keyword evidence="4 9" id="KW-0378">Hydrolase</keyword>
<evidence type="ECO:0000256" key="9">
    <source>
        <dbReference type="RuleBase" id="RU000492"/>
    </source>
</evidence>
<dbReference type="Gene3D" id="3.40.50.300">
    <property type="entry name" value="P-loop containing nucleotide triphosphate hydrolases"/>
    <property type="match status" value="2"/>
</dbReference>
<dbReference type="GO" id="GO:0003724">
    <property type="term" value="F:RNA helicase activity"/>
    <property type="evidence" value="ECO:0007669"/>
    <property type="project" value="UniProtKB-EC"/>
</dbReference>
<comment type="function">
    <text evidence="10">RNA helicase.</text>
</comment>
<evidence type="ECO:0000256" key="7">
    <source>
        <dbReference type="ARBA" id="ARBA00022884"/>
    </source>
</evidence>
<evidence type="ECO:0000256" key="11">
    <source>
        <dbReference type="SAM" id="MobiDB-lite"/>
    </source>
</evidence>
<keyword evidence="7 10" id="KW-0694">RNA-binding</keyword>
<comment type="subcellular location">
    <subcellularLocation>
        <location evidence="1">Nucleus</location>
        <location evidence="1">Nucleolus</location>
    </subcellularLocation>
</comment>
<dbReference type="GO" id="GO:0005730">
    <property type="term" value="C:nucleolus"/>
    <property type="evidence" value="ECO:0007669"/>
    <property type="project" value="UniProtKB-SubCell"/>
</dbReference>
<dbReference type="InterPro" id="IPR014001">
    <property type="entry name" value="Helicase_ATP-bd"/>
</dbReference>
<feature type="domain" description="Helicase C-terminal" evidence="13">
    <location>
        <begin position="513"/>
        <end position="664"/>
    </location>
</feature>
<feature type="compositionally biased region" description="Basic and acidic residues" evidence="11">
    <location>
        <begin position="167"/>
        <end position="177"/>
    </location>
</feature>
<feature type="domain" description="Helicase ATP-binding" evidence="12">
    <location>
        <begin position="275"/>
        <end position="479"/>
    </location>
</feature>
<keyword evidence="16" id="KW-1185">Reference proteome</keyword>
<feature type="region of interest" description="Disordered" evidence="11">
    <location>
        <begin position="29"/>
        <end position="215"/>
    </location>
</feature>
<dbReference type="GO" id="GO:0016787">
    <property type="term" value="F:hydrolase activity"/>
    <property type="evidence" value="ECO:0007669"/>
    <property type="project" value="UniProtKB-KW"/>
</dbReference>
<dbReference type="GO" id="GO:0006364">
    <property type="term" value="P:rRNA processing"/>
    <property type="evidence" value="ECO:0007669"/>
    <property type="project" value="UniProtKB-KW"/>
</dbReference>
<evidence type="ECO:0000256" key="5">
    <source>
        <dbReference type="ARBA" id="ARBA00022806"/>
    </source>
</evidence>
<feature type="compositionally biased region" description="Basic residues" evidence="11">
    <location>
        <begin position="92"/>
        <end position="104"/>
    </location>
</feature>
<dbReference type="OrthoDB" id="3370at2759"/>
<dbReference type="PROSITE" id="PS51194">
    <property type="entry name" value="HELICASE_CTER"/>
    <property type="match status" value="1"/>
</dbReference>
<dbReference type="PROSITE" id="PS51195">
    <property type="entry name" value="Q_MOTIF"/>
    <property type="match status" value="1"/>
</dbReference>
<evidence type="ECO:0000259" key="13">
    <source>
        <dbReference type="PROSITE" id="PS51194"/>
    </source>
</evidence>
<dbReference type="SMART" id="SM00490">
    <property type="entry name" value="HELICc"/>
    <property type="match status" value="1"/>
</dbReference>
<comment type="caution">
    <text evidence="15">The sequence shown here is derived from an EMBL/GenBank/DDBJ whole genome shotgun (WGS) entry which is preliminary data.</text>
</comment>
<dbReference type="InterPro" id="IPR000629">
    <property type="entry name" value="RNA-helicase_DEAD-box_CS"/>
</dbReference>
<accession>A0A2C5XT69</accession>
<evidence type="ECO:0000313" key="15">
    <source>
        <dbReference type="EMBL" id="PHH69108.1"/>
    </source>
</evidence>
<dbReference type="PANTHER" id="PTHR24031">
    <property type="entry name" value="RNA HELICASE"/>
    <property type="match status" value="1"/>
</dbReference>
<evidence type="ECO:0000256" key="8">
    <source>
        <dbReference type="PROSITE-ProRule" id="PRU00552"/>
    </source>
</evidence>
<dbReference type="InterPro" id="IPR001650">
    <property type="entry name" value="Helicase_C-like"/>
</dbReference>
<dbReference type="EMBL" id="NJEU01000996">
    <property type="protein sequence ID" value="PHH69108.1"/>
    <property type="molecule type" value="Genomic_DNA"/>
</dbReference>
<evidence type="ECO:0000259" key="14">
    <source>
        <dbReference type="PROSITE" id="PS51195"/>
    </source>
</evidence>
<dbReference type="InterPro" id="IPR027417">
    <property type="entry name" value="P-loop_NTPase"/>
</dbReference>
<keyword evidence="5 9" id="KW-0347">Helicase</keyword>
<feature type="short sequence motif" description="Q motif" evidence="8">
    <location>
        <begin position="239"/>
        <end position="267"/>
    </location>
</feature>